<evidence type="ECO:0000256" key="3">
    <source>
        <dbReference type="SAM" id="MobiDB-lite"/>
    </source>
</evidence>
<accession>A0A177E947</accession>
<organism evidence="5 6">
    <name type="scientific">Thermodesulfatator autotrophicus</name>
    <dbReference type="NCBI Taxonomy" id="1795632"/>
    <lineage>
        <taxon>Bacteria</taxon>
        <taxon>Pseudomonadati</taxon>
        <taxon>Thermodesulfobacteriota</taxon>
        <taxon>Thermodesulfobacteria</taxon>
        <taxon>Thermodesulfobacteriales</taxon>
        <taxon>Thermodesulfatatoraceae</taxon>
        <taxon>Thermodesulfatator</taxon>
    </lineage>
</organism>
<keyword evidence="1" id="KW-0949">S-adenosyl-L-methionine</keyword>
<sequence length="140" mass="16200">MKKEKTQEKICFEPIGWVHTEAKEVPRFYTISKVKGKLHILPEYKLGLKDIKPGDYLWVIFTFHKSPPFDPEKHMVQEPPHRPGEKRGVFSTCSPVRPNPIGLSRVKVLKVRENIIEVEGLDMLDGTPILDIKPYKEDKP</sequence>
<evidence type="ECO:0000313" key="5">
    <source>
        <dbReference type="EMBL" id="OAG28328.1"/>
    </source>
</evidence>
<feature type="domain" description="TsaA-like" evidence="4">
    <location>
        <begin position="12"/>
        <end position="140"/>
    </location>
</feature>
<reference evidence="5 6" key="1">
    <citation type="submission" date="2016-02" db="EMBL/GenBank/DDBJ databases">
        <title>Draft genome sequence of Thermodesulfatator sp. S606.</title>
        <authorList>
            <person name="Lai Q."/>
            <person name="Cao J."/>
            <person name="Dupont S."/>
            <person name="Shao Z."/>
            <person name="Jebbar M."/>
            <person name="Alain K."/>
        </authorList>
    </citation>
    <scope>NUCLEOTIDE SEQUENCE [LARGE SCALE GENOMIC DNA]</scope>
    <source>
        <strain evidence="5 6">S606</strain>
    </source>
</reference>
<dbReference type="InterPro" id="IPR036413">
    <property type="entry name" value="YaeB-like_sf"/>
</dbReference>
<dbReference type="STRING" id="1795632.TH606_02385"/>
<name>A0A177E947_9BACT</name>
<feature type="compositionally biased region" description="Basic and acidic residues" evidence="3">
    <location>
        <begin position="71"/>
        <end position="88"/>
    </location>
</feature>
<keyword evidence="6" id="KW-1185">Reference proteome</keyword>
<dbReference type="EMBL" id="LSFI01000007">
    <property type="protein sequence ID" value="OAG28328.1"/>
    <property type="molecule type" value="Genomic_DNA"/>
</dbReference>
<dbReference type="InterPro" id="IPR023370">
    <property type="entry name" value="TrmO-like_N"/>
</dbReference>
<dbReference type="GO" id="GO:0008168">
    <property type="term" value="F:methyltransferase activity"/>
    <property type="evidence" value="ECO:0007669"/>
    <property type="project" value="UniProtKB-KW"/>
</dbReference>
<dbReference type="SUPFAM" id="SSF118196">
    <property type="entry name" value="YaeB-like"/>
    <property type="match status" value="1"/>
</dbReference>
<dbReference type="PANTHER" id="PTHR12818">
    <property type="entry name" value="TRNA (ADENINE(37)-N6)-METHYLTRANSFERASE"/>
    <property type="match status" value="1"/>
</dbReference>
<dbReference type="Pfam" id="PF01980">
    <property type="entry name" value="TrmO_N"/>
    <property type="match status" value="1"/>
</dbReference>
<dbReference type="RefSeq" id="WP_068541096.1">
    <property type="nucleotide sequence ID" value="NZ_LSFI01000007.1"/>
</dbReference>
<gene>
    <name evidence="5" type="ORF">TH606_02385</name>
</gene>
<feature type="region of interest" description="Disordered" evidence="3">
    <location>
        <begin position="71"/>
        <end position="93"/>
    </location>
</feature>
<dbReference type="Proteomes" id="UP000076964">
    <property type="component" value="Unassembled WGS sequence"/>
</dbReference>
<keyword evidence="5" id="KW-0808">Transferase</keyword>
<evidence type="ECO:0000256" key="2">
    <source>
        <dbReference type="ARBA" id="ARBA00033753"/>
    </source>
</evidence>
<dbReference type="OrthoDB" id="9804309at2"/>
<dbReference type="PANTHER" id="PTHR12818:SF0">
    <property type="entry name" value="TRNA (ADENINE(37)-N6)-METHYLTRANSFERASE"/>
    <property type="match status" value="1"/>
</dbReference>
<keyword evidence="5" id="KW-0489">Methyltransferase</keyword>
<proteinExistence type="inferred from homology"/>
<comment type="similarity">
    <text evidence="2">Belongs to the tRNA methyltransferase O family.</text>
</comment>
<comment type="caution">
    <text evidence="5">The sequence shown here is derived from an EMBL/GenBank/DDBJ whole genome shotgun (WGS) entry which is preliminary data.</text>
</comment>
<dbReference type="InterPro" id="IPR036414">
    <property type="entry name" value="YaeB_N_sf"/>
</dbReference>
<dbReference type="CDD" id="cd09281">
    <property type="entry name" value="UPF0066"/>
    <property type="match status" value="1"/>
</dbReference>
<dbReference type="Gene3D" id="2.40.30.70">
    <property type="entry name" value="YaeB-like"/>
    <property type="match status" value="1"/>
</dbReference>
<dbReference type="GO" id="GO:0032259">
    <property type="term" value="P:methylation"/>
    <property type="evidence" value="ECO:0007669"/>
    <property type="project" value="UniProtKB-KW"/>
</dbReference>
<evidence type="ECO:0000256" key="1">
    <source>
        <dbReference type="ARBA" id="ARBA00022691"/>
    </source>
</evidence>
<dbReference type="AlphaFoldDB" id="A0A177E947"/>
<dbReference type="InterPro" id="IPR040372">
    <property type="entry name" value="YaeB-like"/>
</dbReference>
<evidence type="ECO:0000313" key="6">
    <source>
        <dbReference type="Proteomes" id="UP000076964"/>
    </source>
</evidence>
<protein>
    <submittedName>
        <fullName evidence="5">tRNA-Thr(GGU) m(6)t(6)A37 methyltransferase TsaA</fullName>
    </submittedName>
</protein>
<dbReference type="NCBIfam" id="TIGR00104">
    <property type="entry name" value="tRNA_TsaA"/>
    <property type="match status" value="1"/>
</dbReference>
<evidence type="ECO:0000259" key="4">
    <source>
        <dbReference type="PROSITE" id="PS51668"/>
    </source>
</evidence>
<dbReference type="PROSITE" id="PS51668">
    <property type="entry name" value="TSAA_2"/>
    <property type="match status" value="1"/>
</dbReference>